<dbReference type="InterPro" id="IPR051876">
    <property type="entry name" value="ODA-DC/CCD"/>
</dbReference>
<evidence type="ECO:0000313" key="4">
    <source>
        <dbReference type="EMBL" id="CCI45889.1"/>
    </source>
</evidence>
<evidence type="ECO:0000313" key="5">
    <source>
        <dbReference type="Proteomes" id="UP000053237"/>
    </source>
</evidence>
<dbReference type="Pfam" id="PF21773">
    <property type="entry name" value="ODAD1_CC"/>
    <property type="match status" value="1"/>
</dbReference>
<comment type="caution">
    <text evidence="4">The sequence shown here is derived from an EMBL/GenBank/DDBJ whole genome shotgun (WGS) entry which is preliminary data.</text>
</comment>
<keyword evidence="1 2" id="KW-0175">Coiled coil</keyword>
<dbReference type="PANTHER" id="PTHR21694">
    <property type="entry name" value="COILED-COIL DOMAIN-CONTAINING PROTEIN 63"/>
    <property type="match status" value="1"/>
</dbReference>
<reference evidence="4 5" key="1">
    <citation type="submission" date="2012-05" db="EMBL/GenBank/DDBJ databases">
        <title>Recombination and specialization in a pathogen metapopulation.</title>
        <authorList>
            <person name="Gardiner A."/>
            <person name="Kemen E."/>
            <person name="Schultz-Larsen T."/>
            <person name="MacLean D."/>
            <person name="Van Oosterhout C."/>
            <person name="Jones J.D.G."/>
        </authorList>
    </citation>
    <scope>NUCLEOTIDE SEQUENCE [LARGE SCALE GENOMIC DNA]</scope>
    <source>
        <strain evidence="4 5">Ac Nc2</strain>
    </source>
</reference>
<proteinExistence type="predicted"/>
<dbReference type="PANTHER" id="PTHR21694:SF18">
    <property type="entry name" value="COILED-COIL DOMAIN-CONTAINING PROTEIN 63"/>
    <property type="match status" value="1"/>
</dbReference>
<dbReference type="EMBL" id="CAIX01000110">
    <property type="protein sequence ID" value="CCI45889.1"/>
    <property type="molecule type" value="Genomic_DNA"/>
</dbReference>
<dbReference type="STRING" id="65357.A0A024GGN1"/>
<gene>
    <name evidence="4" type="ORF">BN9_067990</name>
</gene>
<dbReference type="InParanoid" id="A0A024GGN1"/>
<accession>A0A024GGN1</accession>
<feature type="coiled-coil region" evidence="2">
    <location>
        <begin position="117"/>
        <end position="179"/>
    </location>
</feature>
<dbReference type="OrthoDB" id="6766775at2759"/>
<evidence type="ECO:0000256" key="2">
    <source>
        <dbReference type="SAM" id="Coils"/>
    </source>
</evidence>
<dbReference type="AlphaFoldDB" id="A0A024GGN1"/>
<protein>
    <recommendedName>
        <fullName evidence="3">ODAD1 central coiled coil region domain-containing protein</fullName>
    </recommendedName>
</protein>
<evidence type="ECO:0000256" key="1">
    <source>
        <dbReference type="ARBA" id="ARBA00023054"/>
    </source>
</evidence>
<organism evidence="4 5">
    <name type="scientific">Albugo candida</name>
    <dbReference type="NCBI Taxonomy" id="65357"/>
    <lineage>
        <taxon>Eukaryota</taxon>
        <taxon>Sar</taxon>
        <taxon>Stramenopiles</taxon>
        <taxon>Oomycota</taxon>
        <taxon>Peronosporomycetes</taxon>
        <taxon>Albuginales</taxon>
        <taxon>Albuginaceae</taxon>
        <taxon>Albugo</taxon>
    </lineage>
</organism>
<name>A0A024GGN1_9STRA</name>
<feature type="domain" description="ODAD1 central coiled coil region" evidence="3">
    <location>
        <begin position="206"/>
        <end position="337"/>
    </location>
</feature>
<dbReference type="Proteomes" id="UP000053237">
    <property type="component" value="Unassembled WGS sequence"/>
</dbReference>
<dbReference type="InterPro" id="IPR049258">
    <property type="entry name" value="ODAD1_CC"/>
</dbReference>
<evidence type="ECO:0000259" key="3">
    <source>
        <dbReference type="Pfam" id="PF21773"/>
    </source>
</evidence>
<sequence length="475" mass="55805">MRKDERNGAEIRQQSRKLKEWIERDTRDVKEGVQLLRHIDLIHKQMSFYTQKLVKSQMNRKQLEMQIHKTRSELERNRIQRPQCAYSRTLSLENRLEVALVKRNETDAVNAHLCVQLDRFQRERSISDAEYSKMEREATECFHKLSSWKRELAIHLQAKECVEHQMEALQVRVENEEIQFADEMTQWNEMKAYPIVPAISSVRKSKASVHNRDVQKHQMATALEVWVESIRSVRLEKMEKLIQTLLEKEDANFKRFQRIEDLQHEQIRVHRQCEEMERAIDMSKAESNARCDPKHSRAQMDERIREEDIKQRAIDAEQCQWNGQLTRVKASIHSIYTLLLHAGSMSSEENIGKSEDARLYLKFGQEITNHNVFEYLQAIEVVISALVQAQRSNSKEKTHYVPVGKRLAHLSSDPSTVIQLEIPTFTDDRDGVVVKPSSKAKACRLPPVSTNDDSERVWTHKELCRFAEKSLQREK</sequence>
<feature type="coiled-coil region" evidence="2">
    <location>
        <begin position="53"/>
        <end position="80"/>
    </location>
</feature>
<keyword evidence="5" id="KW-1185">Reference proteome</keyword>